<evidence type="ECO:0000313" key="4">
    <source>
        <dbReference type="Proteomes" id="UP000668403"/>
    </source>
</evidence>
<dbReference type="Proteomes" id="UP000668403">
    <property type="component" value="Unassembled WGS sequence"/>
</dbReference>
<protein>
    <recommendedName>
        <fullName evidence="5">Gram-positive cocci surface proteins LPxTG domain-containing protein</fullName>
    </recommendedName>
</protein>
<keyword evidence="4" id="KW-1185">Reference proteome</keyword>
<evidence type="ECO:0008006" key="5">
    <source>
        <dbReference type="Google" id="ProtNLM"/>
    </source>
</evidence>
<dbReference type="PANTHER" id="PTHR36220">
    <property type="entry name" value="UNNAMED PRODUCT"/>
    <property type="match status" value="1"/>
</dbReference>
<organism evidence="3 4">
    <name type="scientific">Leucobacter tardus</name>
    <dbReference type="NCBI Taxonomy" id="501483"/>
    <lineage>
        <taxon>Bacteria</taxon>
        <taxon>Bacillati</taxon>
        <taxon>Actinomycetota</taxon>
        <taxon>Actinomycetes</taxon>
        <taxon>Micrococcales</taxon>
        <taxon>Microbacteriaceae</taxon>
        <taxon>Leucobacter</taxon>
    </lineage>
</organism>
<evidence type="ECO:0000256" key="1">
    <source>
        <dbReference type="SAM" id="MobiDB-lite"/>
    </source>
</evidence>
<feature type="region of interest" description="Disordered" evidence="1">
    <location>
        <begin position="424"/>
        <end position="484"/>
    </location>
</feature>
<reference evidence="3" key="1">
    <citation type="submission" date="2021-03" db="EMBL/GenBank/DDBJ databases">
        <title>Leucobacter chromiisoli sp. nov., isolated from chromium-containing soil of chemical plant.</title>
        <authorList>
            <person name="Xu Z."/>
        </authorList>
    </citation>
    <scope>NUCLEOTIDE SEQUENCE</scope>
    <source>
        <strain evidence="3">K 70/01</strain>
    </source>
</reference>
<feature type="compositionally biased region" description="Acidic residues" evidence="1">
    <location>
        <begin position="428"/>
        <end position="442"/>
    </location>
</feature>
<keyword evidence="2" id="KW-0812">Transmembrane</keyword>
<proteinExistence type="predicted"/>
<evidence type="ECO:0000313" key="3">
    <source>
        <dbReference type="EMBL" id="MBO2990859.1"/>
    </source>
</evidence>
<keyword evidence="2" id="KW-1133">Transmembrane helix</keyword>
<gene>
    <name evidence="3" type="ORF">J4H85_12715</name>
</gene>
<feature type="transmembrane region" description="Helical" evidence="2">
    <location>
        <begin position="488"/>
        <end position="511"/>
    </location>
</feature>
<accession>A0A939QLG2</accession>
<dbReference type="RefSeq" id="WP_208240162.1">
    <property type="nucleotide sequence ID" value="NZ_BAAAQU010000002.1"/>
</dbReference>
<feature type="compositionally biased region" description="Acidic residues" evidence="1">
    <location>
        <begin position="450"/>
        <end position="462"/>
    </location>
</feature>
<evidence type="ECO:0000256" key="2">
    <source>
        <dbReference type="SAM" id="Phobius"/>
    </source>
</evidence>
<dbReference type="SUPFAM" id="SSF63825">
    <property type="entry name" value="YWTD domain"/>
    <property type="match status" value="1"/>
</dbReference>
<comment type="caution">
    <text evidence="3">The sequence shown here is derived from an EMBL/GenBank/DDBJ whole genome shotgun (WGS) entry which is preliminary data.</text>
</comment>
<dbReference type="AlphaFoldDB" id="A0A939QLG2"/>
<dbReference type="PANTHER" id="PTHR36220:SF1">
    <property type="entry name" value="GAMMA TUBULIN COMPLEX COMPONENT C-TERMINAL DOMAIN-CONTAINING PROTEIN"/>
    <property type="match status" value="1"/>
</dbReference>
<name>A0A939QLG2_9MICO</name>
<dbReference type="EMBL" id="JAGFBF010000005">
    <property type="protein sequence ID" value="MBO2990859.1"/>
    <property type="molecule type" value="Genomic_DNA"/>
</dbReference>
<sequence length="519" mass="54146">MSAPFVAGAAAAPPELQEIQKFGSGVERSGGRGIDLVGDYAAVTNTVGTAVDFAHRTESGSWETQTVSAPASGTQFGEAIVFDDDARHAFVSAPHAQSIYVYERSGANDWSLQRTLEAPPKPKRVSNYGSADRNFAEALDFADGRLAVGVPNATVDGKPHAGFVFTVDWDGSGEPRWTPRIPEQVISKSVTGQSVALQGDRLAVSAVQNREDHLGVSQANVGGLYLWDLASGTEPRFRSMPKEDQKVCISNVGGGPAFGLSLSFFDERLVVGSPSEVNYTADSAAEGCTPAAVERGETTQGAVYVFDAALNQLGGKLTPPATSMSFGNSTAVDGSTLYAYAEHDPVYAGEVHAYDLDSLTLSGTGDANGRQYVAPVRTYSASDATQDQMFGSHAFGQGLRADSGRLLVGSTETGSAYLFAQAVTPEPEPTDPPDPEPTDPEPEPTAPPEPEPEPTEPEEPTDDGAVPSDEQPAGTSNARQQDLAGTGAGVPLALGAAGVIAALAGGSLLMLRRKRAQQD</sequence>
<keyword evidence="2" id="KW-0472">Membrane</keyword>